<accession>A0AB39CCX4</accession>
<proteinExistence type="predicted"/>
<evidence type="ECO:0000313" key="1">
    <source>
        <dbReference type="EMBL" id="XDJ14705.1"/>
    </source>
</evidence>
<dbReference type="EMBL" id="PQ015378">
    <property type="protein sequence ID" value="XDJ14705.1"/>
    <property type="molecule type" value="Genomic_DNA"/>
</dbReference>
<organism evidence="1">
    <name type="scientific">Pseudomonas phage RVTF4</name>
    <dbReference type="NCBI Taxonomy" id="3236931"/>
    <lineage>
        <taxon>Viruses</taxon>
    </lineage>
</organism>
<reference evidence="1" key="1">
    <citation type="submission" date="2024-07" db="EMBL/GenBank/DDBJ databases">
        <authorList>
            <person name="Bringhurst R.M."/>
            <person name="Homer T.E."/>
        </authorList>
    </citation>
    <scope>NUCLEOTIDE SEQUENCE</scope>
</reference>
<sequence>MYNVLAGNSSVRIGNLVLVQSGTYQEQHVRPFNMAVTDAAINQLHNATRGGMNLGVSAVQEIAGSIVAPAAQTEGLVGIKEGWTSRRFRGFVRVHEEHPMIKGTSTQRIFFIYTDQCDVSYGNLLDPNMRVYFNSETVITERLEQTPMGIQKVAKVQASNQIVTPVDMMAGANGLFSAPAAHLIRPEDIFSIGQTQAVIDRLQSTNRFNGTINRMHDHRTMVGECGAYQYSHRQDTSPVRYVSNSLSAFQHSVREADMLGSDGYGNNASDSREHLYGEAQAHAANQNIHSNSFLARLKEQANYMERGYVTWGDLCRIFPELVQQAGCAAWSMDNGQSIRKVNFAQDSMHFQGADNTSIAASLLAQAVPSLMMDCFLRHVSFAVTNGDHPGTYKLEFHGEGIKSIMEGIDMRPYLMEFERRLATDCLNNITYGNQIGFQISMASDLAGDSVINISLQGEQVVRWVAPTFTDSLFTPIVTRDGQKANKIANDMLYLVSAVVPNAPQMQSMQMLQQNQAPNGGFPQQDMSAPYMVTPYLHPQAPVATIQPVQQGAMNAISFEGL</sequence>
<protein>
    <submittedName>
        <fullName evidence="1">Uncharacterized protein</fullName>
    </submittedName>
</protein>
<name>A0AB39CCX4_9VIRU</name>